<name>A0A9J7HI55_BRAFL</name>
<dbReference type="Pfam" id="PF00595">
    <property type="entry name" value="PDZ"/>
    <property type="match status" value="1"/>
</dbReference>
<dbReference type="SUPFAM" id="SSF50156">
    <property type="entry name" value="PDZ domain-like"/>
    <property type="match status" value="1"/>
</dbReference>
<feature type="compositionally biased region" description="Basic and acidic residues" evidence="10">
    <location>
        <begin position="1307"/>
        <end position="1323"/>
    </location>
</feature>
<evidence type="ECO:0000256" key="3">
    <source>
        <dbReference type="ARBA" id="ARBA00022737"/>
    </source>
</evidence>
<keyword evidence="6" id="KW-0862">Zinc</keyword>
<evidence type="ECO:0000313" key="15">
    <source>
        <dbReference type="Proteomes" id="UP000001554"/>
    </source>
</evidence>
<dbReference type="Proteomes" id="UP000001554">
    <property type="component" value="Chromosome 17"/>
</dbReference>
<feature type="domain" description="PDZ" evidence="12">
    <location>
        <begin position="755"/>
        <end position="849"/>
    </location>
</feature>
<evidence type="ECO:0000313" key="16">
    <source>
        <dbReference type="RefSeq" id="XP_035660085.1"/>
    </source>
</evidence>
<dbReference type="GO" id="GO:0042734">
    <property type="term" value="C:presynaptic membrane"/>
    <property type="evidence" value="ECO:0000318"/>
    <property type="project" value="GO_Central"/>
</dbReference>
<feature type="domain" description="C2" evidence="11">
    <location>
        <begin position="901"/>
        <end position="1023"/>
    </location>
</feature>
<dbReference type="GO" id="GO:0031267">
    <property type="term" value="F:small GTPase binding"/>
    <property type="evidence" value="ECO:0007669"/>
    <property type="project" value="InterPro"/>
</dbReference>
<dbReference type="OrthoDB" id="420032at2759"/>
<dbReference type="GeneID" id="118404830"/>
<feature type="compositionally biased region" description="Low complexity" evidence="10">
    <location>
        <begin position="1206"/>
        <end position="1221"/>
    </location>
</feature>
<dbReference type="InterPro" id="IPR013083">
    <property type="entry name" value="Znf_RING/FYVE/PHD"/>
</dbReference>
<dbReference type="Gene3D" id="2.30.42.10">
    <property type="match status" value="1"/>
</dbReference>
<feature type="compositionally biased region" description="Acidic residues" evidence="10">
    <location>
        <begin position="628"/>
        <end position="638"/>
    </location>
</feature>
<dbReference type="GO" id="GO:0098831">
    <property type="term" value="C:presynaptic active zone cytoplasmic component"/>
    <property type="evidence" value="ECO:0000318"/>
    <property type="project" value="GO_Central"/>
</dbReference>
<feature type="compositionally biased region" description="Basic and acidic residues" evidence="10">
    <location>
        <begin position="311"/>
        <end position="323"/>
    </location>
</feature>
<dbReference type="PROSITE" id="PS50178">
    <property type="entry name" value="ZF_FYVE"/>
    <property type="match status" value="1"/>
</dbReference>
<feature type="compositionally biased region" description="Polar residues" evidence="10">
    <location>
        <begin position="1468"/>
        <end position="1478"/>
    </location>
</feature>
<feature type="domain" description="RabBD" evidence="14">
    <location>
        <begin position="32"/>
        <end position="169"/>
    </location>
</feature>
<feature type="compositionally biased region" description="Polar residues" evidence="10">
    <location>
        <begin position="1358"/>
        <end position="1378"/>
    </location>
</feature>
<dbReference type="InterPro" id="IPR010911">
    <property type="entry name" value="Rab_BD"/>
</dbReference>
<feature type="compositionally biased region" description="Low complexity" evidence="10">
    <location>
        <begin position="700"/>
        <end position="711"/>
    </location>
</feature>
<dbReference type="SMART" id="SM00228">
    <property type="entry name" value="PDZ"/>
    <property type="match status" value="1"/>
</dbReference>
<keyword evidence="2" id="KW-0479">Metal-binding</keyword>
<dbReference type="InterPro" id="IPR036034">
    <property type="entry name" value="PDZ_sf"/>
</dbReference>
<dbReference type="InterPro" id="IPR011011">
    <property type="entry name" value="Znf_FYVE_PHD"/>
</dbReference>
<feature type="compositionally biased region" description="Basic and acidic residues" evidence="10">
    <location>
        <begin position="336"/>
        <end position="404"/>
    </location>
</feature>
<reference evidence="16" key="2">
    <citation type="submission" date="2025-08" db="UniProtKB">
        <authorList>
            <consortium name="RefSeq"/>
        </authorList>
    </citation>
    <scope>IDENTIFICATION</scope>
    <source>
        <strain evidence="16">S238N-H82</strain>
        <tissue evidence="16">Testes</tissue>
    </source>
</reference>
<dbReference type="PANTHER" id="PTHR12157">
    <property type="entry name" value="REGULATING SYNAPTIC MEMBRANE EXOCYTOSIS PROTEIN"/>
    <property type="match status" value="1"/>
</dbReference>
<dbReference type="CDD" id="cd04028">
    <property type="entry name" value="C2B_RIM1alpha"/>
    <property type="match status" value="1"/>
</dbReference>
<dbReference type="GO" id="GO:0016082">
    <property type="term" value="P:synaptic vesicle priming"/>
    <property type="evidence" value="ECO:0000318"/>
    <property type="project" value="GO_Central"/>
</dbReference>
<dbReference type="Gene3D" id="2.60.40.150">
    <property type="entry name" value="C2 domain"/>
    <property type="match status" value="2"/>
</dbReference>
<evidence type="ECO:0000256" key="4">
    <source>
        <dbReference type="ARBA" id="ARBA00022771"/>
    </source>
</evidence>
<feature type="region of interest" description="Disordered" evidence="10">
    <location>
        <begin position="689"/>
        <end position="732"/>
    </location>
</feature>
<feature type="domain" description="FYVE-type" evidence="13">
    <location>
        <begin position="101"/>
        <end position="157"/>
    </location>
</feature>
<evidence type="ECO:0000256" key="7">
    <source>
        <dbReference type="ARBA" id="ARBA00023018"/>
    </source>
</evidence>
<feature type="compositionally biased region" description="Low complexity" evidence="10">
    <location>
        <begin position="1537"/>
        <end position="1548"/>
    </location>
</feature>
<feature type="compositionally biased region" description="Polar residues" evidence="10">
    <location>
        <begin position="720"/>
        <end position="732"/>
    </location>
</feature>
<keyword evidence="4 9" id="KW-0863">Zinc-finger</keyword>
<feature type="compositionally biased region" description="Basic and acidic residues" evidence="10">
    <location>
        <begin position="1403"/>
        <end position="1424"/>
    </location>
</feature>
<feature type="compositionally biased region" description="Polar residues" evidence="10">
    <location>
        <begin position="1264"/>
        <end position="1273"/>
    </location>
</feature>
<evidence type="ECO:0000256" key="2">
    <source>
        <dbReference type="ARBA" id="ARBA00022723"/>
    </source>
</evidence>
<feature type="compositionally biased region" description="Polar residues" evidence="10">
    <location>
        <begin position="274"/>
        <end position="287"/>
    </location>
</feature>
<dbReference type="InterPro" id="IPR054386">
    <property type="entry name" value="RIM_Znf"/>
</dbReference>
<dbReference type="RefSeq" id="XP_035660085.1">
    <property type="nucleotide sequence ID" value="XM_035804192.1"/>
</dbReference>
<dbReference type="PROSITE" id="PS50916">
    <property type="entry name" value="RABBD"/>
    <property type="match status" value="1"/>
</dbReference>
<dbReference type="Pfam" id="PF00168">
    <property type="entry name" value="C2"/>
    <property type="match status" value="2"/>
</dbReference>
<evidence type="ECO:0000259" key="12">
    <source>
        <dbReference type="PROSITE" id="PS50106"/>
    </source>
</evidence>
<feature type="compositionally biased region" description="Basic and acidic residues" evidence="10">
    <location>
        <begin position="542"/>
        <end position="554"/>
    </location>
</feature>
<dbReference type="OMA" id="KMGDETK"/>
<evidence type="ECO:0000256" key="5">
    <source>
        <dbReference type="ARBA" id="ARBA00022782"/>
    </source>
</evidence>
<evidence type="ECO:0000259" key="11">
    <source>
        <dbReference type="PROSITE" id="PS50004"/>
    </source>
</evidence>
<dbReference type="KEGG" id="bfo:118404830"/>
<feature type="compositionally biased region" description="Low complexity" evidence="10">
    <location>
        <begin position="1134"/>
        <end position="1146"/>
    </location>
</feature>
<proteinExistence type="predicted"/>
<feature type="region of interest" description="Disordered" evidence="10">
    <location>
        <begin position="1"/>
        <end position="38"/>
    </location>
</feature>
<evidence type="ECO:0000256" key="8">
    <source>
        <dbReference type="ARBA" id="ARBA00034103"/>
    </source>
</evidence>
<feature type="compositionally biased region" description="Polar residues" evidence="10">
    <location>
        <begin position="1527"/>
        <end position="1536"/>
    </location>
</feature>
<keyword evidence="15" id="KW-1185">Reference proteome</keyword>
<feature type="region of interest" description="Disordered" evidence="10">
    <location>
        <begin position="851"/>
        <end position="904"/>
    </location>
</feature>
<organism evidence="15 16">
    <name type="scientific">Branchiostoma floridae</name>
    <name type="common">Florida lancelet</name>
    <name type="synonym">Amphioxus</name>
    <dbReference type="NCBI Taxonomy" id="7739"/>
    <lineage>
        <taxon>Eukaryota</taxon>
        <taxon>Metazoa</taxon>
        <taxon>Chordata</taxon>
        <taxon>Cephalochordata</taxon>
        <taxon>Leptocardii</taxon>
        <taxon>Amphioxiformes</taxon>
        <taxon>Branchiostomatidae</taxon>
        <taxon>Branchiostoma</taxon>
    </lineage>
</organism>
<comment type="subcellular location">
    <subcellularLocation>
        <location evidence="8">Synapse</location>
    </subcellularLocation>
</comment>
<dbReference type="InterPro" id="IPR001478">
    <property type="entry name" value="PDZ"/>
</dbReference>
<dbReference type="PROSITE" id="PS50004">
    <property type="entry name" value="C2"/>
    <property type="match status" value="2"/>
</dbReference>
<evidence type="ECO:0000259" key="13">
    <source>
        <dbReference type="PROSITE" id="PS50178"/>
    </source>
</evidence>
<feature type="region of interest" description="Disordered" evidence="10">
    <location>
        <begin position="1113"/>
        <end position="1548"/>
    </location>
</feature>
<feature type="compositionally biased region" description="Basic residues" evidence="10">
    <location>
        <begin position="596"/>
        <end position="607"/>
    </location>
</feature>
<dbReference type="InterPro" id="IPR000008">
    <property type="entry name" value="C2_dom"/>
</dbReference>
<evidence type="ECO:0000256" key="9">
    <source>
        <dbReference type="PROSITE-ProRule" id="PRU00091"/>
    </source>
</evidence>
<evidence type="ECO:0000259" key="14">
    <source>
        <dbReference type="PROSITE" id="PS50916"/>
    </source>
</evidence>
<dbReference type="GO" id="GO:0016081">
    <property type="term" value="P:synaptic vesicle docking"/>
    <property type="evidence" value="ECO:0000318"/>
    <property type="project" value="GO_Central"/>
</dbReference>
<dbReference type="FunFam" id="2.60.40.150:FF:000003">
    <property type="entry name" value="Regulating synaptic membrane exocytosis protein 2"/>
    <property type="match status" value="1"/>
</dbReference>
<dbReference type="GO" id="GO:0008270">
    <property type="term" value="F:zinc ion binding"/>
    <property type="evidence" value="ECO:0007669"/>
    <property type="project" value="UniProtKB-KW"/>
</dbReference>
<dbReference type="PANTHER" id="PTHR12157:SF21">
    <property type="entry name" value="RAB3 INTERACTING MOLECULE, ISOFORM F"/>
    <property type="match status" value="1"/>
</dbReference>
<accession>A0A9J7HI55</accession>
<feature type="compositionally biased region" description="Basic and acidic residues" evidence="10">
    <location>
        <begin position="253"/>
        <end position="268"/>
    </location>
</feature>
<dbReference type="GO" id="GO:0098882">
    <property type="term" value="F:structural constituent of presynaptic active zone"/>
    <property type="evidence" value="ECO:0000318"/>
    <property type="project" value="GO_Central"/>
</dbReference>
<keyword evidence="3" id="KW-0677">Repeat</keyword>
<feature type="compositionally biased region" description="Basic and acidic residues" evidence="10">
    <location>
        <begin position="654"/>
        <end position="673"/>
    </location>
</feature>
<dbReference type="GO" id="GO:2000300">
    <property type="term" value="P:regulation of synaptic vesicle exocytosis"/>
    <property type="evidence" value="ECO:0000318"/>
    <property type="project" value="GO_Central"/>
</dbReference>
<feature type="compositionally biased region" description="Basic and acidic residues" evidence="10">
    <location>
        <begin position="220"/>
        <end position="233"/>
    </location>
</feature>
<feature type="compositionally biased region" description="Basic residues" evidence="10">
    <location>
        <begin position="1118"/>
        <end position="1127"/>
    </location>
</feature>
<feature type="region of interest" description="Disordered" evidence="10">
    <location>
        <begin position="1026"/>
        <end position="1046"/>
    </location>
</feature>
<dbReference type="PROSITE" id="PS50106">
    <property type="entry name" value="PDZ"/>
    <property type="match status" value="1"/>
</dbReference>
<evidence type="ECO:0000256" key="6">
    <source>
        <dbReference type="ARBA" id="ARBA00022833"/>
    </source>
</evidence>
<dbReference type="FunFam" id="2.60.40.150:FF:000001">
    <property type="entry name" value="Regulating synaptic membrane exocytosis 3, isoform CRA_a"/>
    <property type="match status" value="1"/>
</dbReference>
<keyword evidence="1" id="KW-0597">Phosphoprotein</keyword>
<keyword evidence="5" id="KW-0221">Differentiation</keyword>
<evidence type="ECO:0000256" key="1">
    <source>
        <dbReference type="ARBA" id="ARBA00022553"/>
    </source>
</evidence>
<protein>
    <submittedName>
        <fullName evidence="16">Regulating synaptic membrane exocytosis protein 1-like isoform X1</fullName>
    </submittedName>
</protein>
<evidence type="ECO:0000256" key="10">
    <source>
        <dbReference type="SAM" id="MobiDB-lite"/>
    </source>
</evidence>
<dbReference type="FunFam" id="3.30.40.10:FF:000044">
    <property type="entry name" value="Regulating synaptic membrane exocytosis protein 2"/>
    <property type="match status" value="1"/>
</dbReference>
<dbReference type="SMART" id="SM00239">
    <property type="entry name" value="C2"/>
    <property type="match status" value="2"/>
</dbReference>
<sequence>MKAGQSTGMRRASLPVAPGVASLGGGGEVCPEPDLSHLTDEERKIIEEVMARAKAEEEKEQAMIRPDQEQENAGRLKDEFANYEQAVKELGEEKKQSYGNVDSGAVCEICHKTKFADGVGHTCVYCELKVCARCGGKVTLRSNKTMWICNLCRKQQEIKMKSGAWITGRPGSLDLEDMGTNSAANKENEKGTRSDTEGRPQEKRARFQDDAKTGNLPGQDKGKDPEKEKDASSEKLTPTSKQRALHRQFSTRGGEESGTRRYQTREDSGVGSLSIDQNKSGSTNLDSRASPHTDKPPQRGSQRADVNTLERQNRGDNARKKDVQQTQQKQVITENKMIREQEPQTRNDHAVRAERDPRKRRDGSPKSLPPEERLPTRQAEGREGMRETREGRERRPAIRQHSAELLEPPRNSSRERRPSVGDLPRERERRPSMVDVRMTGEPQHYREGRSASRQSRLSPNESGLPRSPSAGPYGSKQYIEEQDYRRGNLYPAKYRQYASQPHLETMDYGTQGGRRAPRGHGANHVSMVTGRPASPRYANGRDVYESNKLQDLHGRRGGHLEAPGSAYKQKRDETMLRNDSLSSDQSEHVSRPPPPKPHKHRKSKRDRARQQSLSSSEEEIRSTPECTSCDDVELESESVSEKALKCRKKRQQQKRLELENGEHDGYDPRGKHSELSAVEMSERQKKIMRFRQGTNGGSGESRSTEGSTASEFQVKDSGIDTASSTNVDDTDQTISQKHPVSWTPSIETNRLIGHMILNKRQRNGTNQKDSGSILGLKVVGGKMTEFGKLGAFITKVKKGSIADTVGHLRAGDEVLSWNGSSLQGATFEEVYFIISESKPEPQVELVVSRPMPMGELGPGIPEKTGKFESSSSESQKLPDDDTKKKRPSVMITSPGSPGSRHHPKLQLKLSYDQRGLQLSVTVLTAVDLPYKENGRARNPYFKLHLLPDRSERSKRRSKIMQKTNEPTWNQTFHYLDVKSSEFTGRALEVTIWDYSKAGDHEFLGMVLLDLETAPLDDEQHWYVLDQRKNALPPPSPTRRKNTTPGRHASVLDFLDEEARQEYLHPPPPNKTPSDSDISDFDFDVLCFPPAELANAGMRRDDVSMTNSGYGTIMDYGRNPHHHARRRSHDMDMYGPPGNNRRGPSGSYRNSVSNLPDEYPRPHRGSKQLDDNLPVPDQMPRRSRSASPVSHTDYLYQQERQADMARQRSPSRGSARSRSPAQDWRSDGRGMSPDRMMGGTMDHPRRSRSPGRQSPYATGPRRGSKSMSQPTSPTHGMRDLSPGSTPNTPRKRQLPQIPMQSRGPPGPMDERTRQVKLRMDEYKRTTNAGMESPAVTRVRRQSPDAASVDSDISDVSEMSRASTVSRISTTSAPSVQSEQYLPRNERHGRHRRHDYRSQSVENTPMHRSERERLHPPRLKDIEGQHSVDFSDTVSNLAPGMRHPPPPGGSRFPTRSTSSAEMYMYDRNDGSVSDTAVSSMDNRRRMRKTSTSSKMMAFMGLSRKKSSSTSQLSATDAGKSPRSGLFSPASMQNIGRQASTESTGSLSSDSSSMTAVWFPSSLRLDGPINDFLDGLGPAQLVGRQVLGAPCLGDIQVGLMDRRGQLEVEIIRARGLIPKPEANVLPAPYVKVYLMEGKRCMAKLKTKTARRTLDPLYQEQLVFQEPFRGKILQITVWGDYNRMHERKVFMGVAQIVLDDLDLSTMVIGWYKLFPTSSLVQPATFGPPLRRASMTSLDTAY</sequence>
<feature type="compositionally biased region" description="Low complexity" evidence="10">
    <location>
        <begin position="1343"/>
        <end position="1355"/>
    </location>
</feature>
<dbReference type="InterPro" id="IPR039032">
    <property type="entry name" value="Rim-like"/>
</dbReference>
<dbReference type="CDD" id="cd06714">
    <property type="entry name" value="PDZ_RIM-like"/>
    <property type="match status" value="1"/>
</dbReference>
<dbReference type="SUPFAM" id="SSF49562">
    <property type="entry name" value="C2 domain (Calcium/lipid-binding domain, CaLB)"/>
    <property type="match status" value="2"/>
</dbReference>
<feature type="region of interest" description="Disordered" evidence="10">
    <location>
        <begin position="166"/>
        <end position="673"/>
    </location>
</feature>
<feature type="compositionally biased region" description="Basic and acidic residues" evidence="10">
    <location>
        <begin position="412"/>
        <end position="432"/>
    </location>
</feature>
<keyword evidence="7" id="KW-0770">Synapse</keyword>
<dbReference type="InterPro" id="IPR017455">
    <property type="entry name" value="Znf_FYVE-rel"/>
</dbReference>
<feature type="compositionally biased region" description="Basic and acidic residues" evidence="10">
    <location>
        <begin position="186"/>
        <end position="212"/>
    </location>
</feature>
<reference evidence="15" key="1">
    <citation type="journal article" date="2020" name="Nat. Ecol. Evol.">
        <title>Deeply conserved synteny resolves early events in vertebrate evolution.</title>
        <authorList>
            <person name="Simakov O."/>
            <person name="Marletaz F."/>
            <person name="Yue J.X."/>
            <person name="O'Connell B."/>
            <person name="Jenkins J."/>
            <person name="Brandt A."/>
            <person name="Calef R."/>
            <person name="Tung C.H."/>
            <person name="Huang T.K."/>
            <person name="Schmutz J."/>
            <person name="Satoh N."/>
            <person name="Yu J.K."/>
            <person name="Putnam N.H."/>
            <person name="Green R.E."/>
            <person name="Rokhsar D.S."/>
        </authorList>
    </citation>
    <scope>NUCLEOTIDE SEQUENCE [LARGE SCALE GENOMIC DNA]</scope>
    <source>
        <strain evidence="15">S238N-H82</strain>
    </source>
</reference>
<dbReference type="SUPFAM" id="SSF57903">
    <property type="entry name" value="FYVE/PHD zinc finger"/>
    <property type="match status" value="1"/>
</dbReference>
<dbReference type="Pfam" id="PF22601">
    <property type="entry name" value="RIM2a_ZnF"/>
    <property type="match status" value="1"/>
</dbReference>
<dbReference type="Gene3D" id="3.30.40.10">
    <property type="entry name" value="Zinc/RING finger domain, C3HC4 (zinc finger)"/>
    <property type="match status" value="1"/>
</dbReference>
<dbReference type="GO" id="GO:0030154">
    <property type="term" value="P:cell differentiation"/>
    <property type="evidence" value="ECO:0007669"/>
    <property type="project" value="UniProtKB-KW"/>
</dbReference>
<dbReference type="GO" id="GO:0006886">
    <property type="term" value="P:intracellular protein transport"/>
    <property type="evidence" value="ECO:0007669"/>
    <property type="project" value="InterPro"/>
</dbReference>
<gene>
    <name evidence="16" type="primary">LOC118404830</name>
</gene>
<feature type="compositionally biased region" description="Polar residues" evidence="10">
    <location>
        <begin position="451"/>
        <end position="461"/>
    </location>
</feature>
<dbReference type="InterPro" id="IPR035892">
    <property type="entry name" value="C2_domain_sf"/>
</dbReference>
<feature type="domain" description="C2" evidence="11">
    <location>
        <begin position="1588"/>
        <end position="1707"/>
    </location>
</feature>
<dbReference type="FunFam" id="2.30.42.10:FF:000003">
    <property type="entry name" value="Regulating synaptic membrane exocytosis protein 1, putative"/>
    <property type="match status" value="1"/>
</dbReference>